<name>F0FA98_9BACT</name>
<gene>
    <name evidence="3" type="ORF">HMPREF9141_2515</name>
</gene>
<evidence type="ECO:0000313" key="4">
    <source>
        <dbReference type="Proteomes" id="UP000005697"/>
    </source>
</evidence>
<comment type="caution">
    <text evidence="3">The sequence shown here is derived from an EMBL/GenBank/DDBJ whole genome shotgun (WGS) entry which is preliminary data.</text>
</comment>
<dbReference type="Proteomes" id="UP000005697">
    <property type="component" value="Unassembled WGS sequence"/>
</dbReference>
<keyword evidence="1" id="KW-0175">Coiled coil</keyword>
<accession>F0FA98</accession>
<protein>
    <recommendedName>
        <fullName evidence="5">OmpA family protein</fullName>
    </recommendedName>
</protein>
<evidence type="ECO:0000256" key="2">
    <source>
        <dbReference type="SAM" id="MobiDB-lite"/>
    </source>
</evidence>
<dbReference type="EMBL" id="AEWX01000039">
    <property type="protein sequence ID" value="EGC18944.1"/>
    <property type="molecule type" value="Genomic_DNA"/>
</dbReference>
<evidence type="ECO:0008006" key="5">
    <source>
        <dbReference type="Google" id="ProtNLM"/>
    </source>
</evidence>
<dbReference type="HOGENOM" id="CLU_613735_0_0_10"/>
<feature type="region of interest" description="Disordered" evidence="2">
    <location>
        <begin position="441"/>
        <end position="472"/>
    </location>
</feature>
<sequence>MQGKTIYIIHPFNLIQASMNKRRTKPLIPPLSGRWARVGLCVLFSATVTVGAQAQATDGGGTQPPRDQNSELRTRTWSIYAQGGLSWASDVWYQNLDAKRSYKQSPAVGGGIDFTIRPWVRVGAEYLWSHYRREQRFSTLDTKTMPVKVYGNYLMNCHNAKLGAGFNLMELWPRRRAQWLNIWLGTGVGYTFAKGNEYGIYISNTQTQGGQTAPIGDGTAIGNDSEITVTGNVRTTNRHEKSNTLYVPASLHIEADVSRRFTVGLKGEADWLMNRKDIAPKNLIFALATVRYNFVASRAKVQRAYYEGELSALNDRMNALQRDVATEKARAEREAADRQRAEQQQAELQRRLTDCEERQAESPATVQPSHFVQFAHNSSYMSREEAEHLKAFARSVRGHRLTLVAEASTPGADGYNQQLSERRLARVAEALVREGFDRADLHPQTAIGERNGKPAAEGRRVTIKVEKQATTK</sequence>
<dbReference type="InterPro" id="IPR036737">
    <property type="entry name" value="OmpA-like_sf"/>
</dbReference>
<dbReference type="SUPFAM" id="SSF56925">
    <property type="entry name" value="OMPA-like"/>
    <property type="match status" value="1"/>
</dbReference>
<feature type="coiled-coil region" evidence="1">
    <location>
        <begin position="303"/>
        <end position="358"/>
    </location>
</feature>
<reference evidence="3 4" key="1">
    <citation type="submission" date="2011-01" db="EMBL/GenBank/DDBJ databases">
        <authorList>
            <person name="Muzny D."/>
            <person name="Qin X."/>
            <person name="Deng J."/>
            <person name="Jiang H."/>
            <person name="Liu Y."/>
            <person name="Qu J."/>
            <person name="Song X.-Z."/>
            <person name="Zhang L."/>
            <person name="Thornton R."/>
            <person name="Coyle M."/>
            <person name="Francisco L."/>
            <person name="Jackson L."/>
            <person name="Javaid M."/>
            <person name="Korchina V."/>
            <person name="Kovar C."/>
            <person name="Mata R."/>
            <person name="Mathew T."/>
            <person name="Ngo R."/>
            <person name="Nguyen L."/>
            <person name="Nguyen N."/>
            <person name="Okwuonu G."/>
            <person name="Ongeri F."/>
            <person name="Pham C."/>
            <person name="Simmons D."/>
            <person name="Wilczek-Boney K."/>
            <person name="Hale W."/>
            <person name="Jakkamsetti A."/>
            <person name="Pham P."/>
            <person name="Ruth R."/>
            <person name="San Lucas F."/>
            <person name="Warren J."/>
            <person name="Zhang J."/>
            <person name="Zhao Z."/>
            <person name="Zhou C."/>
            <person name="Zhu D."/>
            <person name="Lee S."/>
            <person name="Bess C."/>
            <person name="Blankenburg K."/>
            <person name="Forbes L."/>
            <person name="Fu Q."/>
            <person name="Gubbala S."/>
            <person name="Hirani K."/>
            <person name="Jayaseelan J.C."/>
            <person name="Lara F."/>
            <person name="Munidasa M."/>
            <person name="Palculict T."/>
            <person name="Patil S."/>
            <person name="Pu L.-L."/>
            <person name="Saada N."/>
            <person name="Tang L."/>
            <person name="Weissenberger G."/>
            <person name="Zhu Y."/>
            <person name="Hemphill L."/>
            <person name="Shang Y."/>
            <person name="Youmans B."/>
            <person name="Ayvaz T."/>
            <person name="Ross M."/>
            <person name="Santibanez J."/>
            <person name="Aqrawi P."/>
            <person name="Gross S."/>
            <person name="Joshi V."/>
            <person name="Fowler G."/>
            <person name="Nazareth L."/>
            <person name="Reid J."/>
            <person name="Worley K."/>
            <person name="Petrosino J."/>
            <person name="Highlander S."/>
            <person name="Gibbs R."/>
        </authorList>
    </citation>
    <scope>NUCLEOTIDE SEQUENCE [LARGE SCALE GENOMIC DNA]</scope>
    <source>
        <strain evidence="3 4">DSM 16608</strain>
    </source>
</reference>
<evidence type="ECO:0000256" key="1">
    <source>
        <dbReference type="SAM" id="Coils"/>
    </source>
</evidence>
<feature type="compositionally biased region" description="Basic and acidic residues" evidence="2">
    <location>
        <begin position="450"/>
        <end position="472"/>
    </location>
</feature>
<dbReference type="SUPFAM" id="SSF103088">
    <property type="entry name" value="OmpA-like"/>
    <property type="match status" value="1"/>
</dbReference>
<dbReference type="InterPro" id="IPR011250">
    <property type="entry name" value="OMP/PagP_B-barrel"/>
</dbReference>
<proteinExistence type="predicted"/>
<organism evidence="3 4">
    <name type="scientific">Prevotella multiformis DSM 16608</name>
    <dbReference type="NCBI Taxonomy" id="888743"/>
    <lineage>
        <taxon>Bacteria</taxon>
        <taxon>Pseudomonadati</taxon>
        <taxon>Bacteroidota</taxon>
        <taxon>Bacteroidia</taxon>
        <taxon>Bacteroidales</taxon>
        <taxon>Prevotellaceae</taxon>
        <taxon>Prevotella</taxon>
    </lineage>
</organism>
<keyword evidence="4" id="KW-1185">Reference proteome</keyword>
<dbReference type="Gene3D" id="3.30.1330.60">
    <property type="entry name" value="OmpA-like domain"/>
    <property type="match status" value="1"/>
</dbReference>
<dbReference type="STRING" id="888743.HMPREF9141_2515"/>
<evidence type="ECO:0000313" key="3">
    <source>
        <dbReference type="EMBL" id="EGC18944.1"/>
    </source>
</evidence>
<dbReference type="AlphaFoldDB" id="F0FA98"/>
<dbReference type="eggNOG" id="COG3637">
    <property type="taxonomic scope" value="Bacteria"/>
</dbReference>